<keyword evidence="6" id="KW-0805">Transcription regulation</keyword>
<dbReference type="Gene3D" id="1.10.287.130">
    <property type="match status" value="1"/>
</dbReference>
<dbReference type="InterPro" id="IPR036890">
    <property type="entry name" value="HATPase_C_sf"/>
</dbReference>
<dbReference type="InterPro" id="IPR009057">
    <property type="entry name" value="Homeodomain-like_sf"/>
</dbReference>
<dbReference type="PROSITE" id="PS01124">
    <property type="entry name" value="HTH_ARAC_FAMILY_2"/>
    <property type="match status" value="1"/>
</dbReference>
<dbReference type="InterPro" id="IPR003661">
    <property type="entry name" value="HisK_dim/P_dom"/>
</dbReference>
<dbReference type="InterPro" id="IPR005467">
    <property type="entry name" value="His_kinase_dom"/>
</dbReference>
<keyword evidence="3 9" id="KW-0597">Phosphoprotein</keyword>
<dbReference type="Gene3D" id="3.30.565.10">
    <property type="entry name" value="Histidine kinase-like ATPase, C-terminal domain"/>
    <property type="match status" value="1"/>
</dbReference>
<dbReference type="GO" id="GO:0043565">
    <property type="term" value="F:sequence-specific DNA binding"/>
    <property type="evidence" value="ECO:0007669"/>
    <property type="project" value="InterPro"/>
</dbReference>
<dbReference type="InterPro" id="IPR036097">
    <property type="entry name" value="HisK_dim/P_sf"/>
</dbReference>
<feature type="domain" description="HTH araC/xylS-type" evidence="12">
    <location>
        <begin position="861"/>
        <end position="959"/>
    </location>
</feature>
<dbReference type="FunFam" id="3.30.565.10:FF:000006">
    <property type="entry name" value="Sensor histidine kinase WalK"/>
    <property type="match status" value="1"/>
</dbReference>
<feature type="transmembrane region" description="Helical" evidence="11">
    <location>
        <begin position="138"/>
        <end position="160"/>
    </location>
</feature>
<dbReference type="Gene3D" id="1.10.10.60">
    <property type="entry name" value="Homeodomain-like"/>
    <property type="match status" value="1"/>
</dbReference>
<keyword evidence="7" id="KW-0238">DNA-binding</keyword>
<reference evidence="15" key="1">
    <citation type="submission" date="2023-01" db="EMBL/GenBank/DDBJ databases">
        <title>Complete genome sequence of Planctobacterium marinum strain Dej080120_11.</title>
        <authorList>
            <person name="Ueki S."/>
            <person name="Maruyama F."/>
        </authorList>
    </citation>
    <scope>NUCLEOTIDE SEQUENCE</scope>
    <source>
        <strain evidence="15">Dej080120_11</strain>
    </source>
</reference>
<evidence type="ECO:0000256" key="9">
    <source>
        <dbReference type="PROSITE-ProRule" id="PRU00169"/>
    </source>
</evidence>
<dbReference type="InterPro" id="IPR018060">
    <property type="entry name" value="HTH_AraC"/>
</dbReference>
<keyword evidence="11" id="KW-0472">Membrane</keyword>
<feature type="domain" description="Histidine kinase" evidence="13">
    <location>
        <begin position="443"/>
        <end position="657"/>
    </location>
</feature>
<evidence type="ECO:0000256" key="4">
    <source>
        <dbReference type="ARBA" id="ARBA00022679"/>
    </source>
</evidence>
<feature type="transmembrane region" description="Helical" evidence="11">
    <location>
        <begin position="239"/>
        <end position="258"/>
    </location>
</feature>
<dbReference type="SUPFAM" id="SSF52172">
    <property type="entry name" value="CheY-like"/>
    <property type="match status" value="1"/>
</dbReference>
<feature type="transmembrane region" description="Helical" evidence="11">
    <location>
        <begin position="270"/>
        <end position="289"/>
    </location>
</feature>
<dbReference type="Gene3D" id="3.40.50.2300">
    <property type="match status" value="1"/>
</dbReference>
<dbReference type="EMBL" id="AP027272">
    <property type="protein sequence ID" value="BDX07985.1"/>
    <property type="molecule type" value="Genomic_DNA"/>
</dbReference>
<protein>
    <recommendedName>
        <fullName evidence="2">histidine kinase</fullName>
        <ecNumber evidence="2">2.7.13.3</ecNumber>
    </recommendedName>
</protein>
<dbReference type="GO" id="GO:0003700">
    <property type="term" value="F:DNA-binding transcription factor activity"/>
    <property type="evidence" value="ECO:0007669"/>
    <property type="project" value="InterPro"/>
</dbReference>
<evidence type="ECO:0000259" key="13">
    <source>
        <dbReference type="PROSITE" id="PS50109"/>
    </source>
</evidence>
<dbReference type="SMART" id="SM00387">
    <property type="entry name" value="HATPase_c"/>
    <property type="match status" value="1"/>
</dbReference>
<dbReference type="GO" id="GO:0005886">
    <property type="term" value="C:plasma membrane"/>
    <property type="evidence" value="ECO:0007669"/>
    <property type="project" value="UniProtKB-ARBA"/>
</dbReference>
<dbReference type="PANTHER" id="PTHR43547:SF2">
    <property type="entry name" value="HYBRID SIGNAL TRANSDUCTION HISTIDINE KINASE C"/>
    <property type="match status" value="1"/>
</dbReference>
<evidence type="ECO:0000256" key="10">
    <source>
        <dbReference type="SAM" id="Coils"/>
    </source>
</evidence>
<evidence type="ECO:0000256" key="2">
    <source>
        <dbReference type="ARBA" id="ARBA00012438"/>
    </source>
</evidence>
<dbReference type="InterPro" id="IPR001789">
    <property type="entry name" value="Sig_transdc_resp-reg_receiver"/>
</dbReference>
<keyword evidence="10" id="KW-0175">Coiled coil</keyword>
<evidence type="ECO:0000256" key="8">
    <source>
        <dbReference type="ARBA" id="ARBA00023163"/>
    </source>
</evidence>
<keyword evidence="8" id="KW-0804">Transcription</keyword>
<gene>
    <name evidence="15" type="ORF">MACH26_35060</name>
</gene>
<keyword evidence="11" id="KW-1133">Transmembrane helix</keyword>
<dbReference type="SMART" id="SM00388">
    <property type="entry name" value="HisKA"/>
    <property type="match status" value="1"/>
</dbReference>
<dbReference type="Pfam" id="PF12833">
    <property type="entry name" value="HTH_18"/>
    <property type="match status" value="1"/>
</dbReference>
<dbReference type="InterPro" id="IPR003594">
    <property type="entry name" value="HATPase_dom"/>
</dbReference>
<sequence>MTIQGSVLIQASHCFYATLLLLFVAAIPKSNLLLKERLFWFCISVAMVIWLVTKLCLMLLLIVDLSDWVYLLADYGYFAFFLVAALAQCFYVNQSNGAKPAPINATLSQLITITFMSGLFVYLVVVPSRESPTEFNQHYSSFLFFILMDAYLLIVFAIRALADEQAEWRQRFCWMAISFALFLTLDLTELLIKANLVNMSIEGVFAMLWYLPYLPLALAFSTQQQVFSHFAEVKTLPKWLPGTSIMALWLLPLLHVAGHTTDFFSSELKALREVVLICWVMIFVLFLYLRDWLSDKTPEKNSVSQKQKTETSPHTHSLVEHLPLPSFTLDKLGKIVNCNNAAAEKLLYAPSDLKGTFFSGLLAQDEPLETLLRFSESSFSQSRLITQGIREAFFVDKEGKQLTCYVAFGELDNGEFIACLTDVSRLHEAELQALSIKDKFLANITHEFRTPLTIIQGAIEEALEKVTDKNLVERFAAAQTNTIRILKMVEQLLNLSKITSAPKLDKSLQPASQIIDDTCQQFSQLCQNKNIRFAWQVEPGLWIQVYDDSLQQILYNLLSNAYKYSKQDSAINLSSQLNGSLLRLDISDSGCGMTKAEQERLFERFQRADSAKRSETFGVGIGLSLVSELVNAHEWRIGVVSELNQGTTFTLEIPCNKDEQKALKQVANTSKVSFNSELSVNRSGLPQDSQAESVELSGEENKLFIIEDNPDMQDYLKHLMSAHYVTEILGNGTLGVSKTIEEIPDVIICDLMLPDISGFEVVKQIKAHPMTQHIPILMLTAKTDTQSKLTGLEAHADDYLTKPFHHKELLLRINNLLQNRARMQQLLRHQMQDETLNQTKAQYLPSEMQTTEVMPHKAFLDKLQLAAEQHYSEESFAPSSLASQLAMSERQLQRKLKAALDMTPGEYLREYRILKSRDLLSHGMPVGTVAEEVGFSNQNYFTRCFKQQYGITPSEYQKSSSSNDQKEDI</sequence>
<evidence type="ECO:0000313" key="15">
    <source>
        <dbReference type="EMBL" id="BDX07985.1"/>
    </source>
</evidence>
<feature type="transmembrane region" description="Helical" evidence="11">
    <location>
        <begin position="6"/>
        <end position="26"/>
    </location>
</feature>
<dbReference type="EC" id="2.7.13.3" evidence="2"/>
<dbReference type="SUPFAM" id="SSF55874">
    <property type="entry name" value="ATPase domain of HSP90 chaperone/DNA topoisomerase II/histidine kinase"/>
    <property type="match status" value="1"/>
</dbReference>
<evidence type="ECO:0000256" key="6">
    <source>
        <dbReference type="ARBA" id="ARBA00023015"/>
    </source>
</evidence>
<dbReference type="Gene3D" id="3.30.450.20">
    <property type="entry name" value="PAS domain"/>
    <property type="match status" value="1"/>
</dbReference>
<feature type="transmembrane region" description="Helical" evidence="11">
    <location>
        <begin position="172"/>
        <end position="192"/>
    </location>
</feature>
<dbReference type="Proteomes" id="UP001333710">
    <property type="component" value="Chromosome"/>
</dbReference>
<evidence type="ECO:0000256" key="11">
    <source>
        <dbReference type="SAM" id="Phobius"/>
    </source>
</evidence>
<dbReference type="InterPro" id="IPR035965">
    <property type="entry name" value="PAS-like_dom_sf"/>
</dbReference>
<dbReference type="PROSITE" id="PS00041">
    <property type="entry name" value="HTH_ARAC_FAMILY_1"/>
    <property type="match status" value="1"/>
</dbReference>
<evidence type="ECO:0000259" key="12">
    <source>
        <dbReference type="PROSITE" id="PS01124"/>
    </source>
</evidence>
<dbReference type="SUPFAM" id="SSF47384">
    <property type="entry name" value="Homodimeric domain of signal transducing histidine kinase"/>
    <property type="match status" value="1"/>
</dbReference>
<dbReference type="PROSITE" id="PS50109">
    <property type="entry name" value="HIS_KIN"/>
    <property type="match status" value="1"/>
</dbReference>
<proteinExistence type="predicted"/>
<dbReference type="Pfam" id="PF02518">
    <property type="entry name" value="HATPase_c"/>
    <property type="match status" value="1"/>
</dbReference>
<dbReference type="CDD" id="cd17574">
    <property type="entry name" value="REC_OmpR"/>
    <property type="match status" value="1"/>
</dbReference>
<evidence type="ECO:0000259" key="14">
    <source>
        <dbReference type="PROSITE" id="PS50110"/>
    </source>
</evidence>
<evidence type="ECO:0000313" key="16">
    <source>
        <dbReference type="Proteomes" id="UP001333710"/>
    </source>
</evidence>
<evidence type="ECO:0000256" key="1">
    <source>
        <dbReference type="ARBA" id="ARBA00000085"/>
    </source>
</evidence>
<feature type="domain" description="Response regulatory" evidence="14">
    <location>
        <begin position="702"/>
        <end position="817"/>
    </location>
</feature>
<dbReference type="SUPFAM" id="SSF46689">
    <property type="entry name" value="Homeodomain-like"/>
    <property type="match status" value="1"/>
</dbReference>
<feature type="transmembrane region" description="Helical" evidence="11">
    <location>
        <begin position="75"/>
        <end position="93"/>
    </location>
</feature>
<feature type="transmembrane region" description="Helical" evidence="11">
    <location>
        <begin position="38"/>
        <end position="63"/>
    </location>
</feature>
<dbReference type="PANTHER" id="PTHR43547">
    <property type="entry name" value="TWO-COMPONENT HISTIDINE KINASE"/>
    <property type="match status" value="1"/>
</dbReference>
<dbReference type="SMART" id="SM00448">
    <property type="entry name" value="REC"/>
    <property type="match status" value="1"/>
</dbReference>
<comment type="catalytic activity">
    <reaction evidence="1">
        <text>ATP + protein L-histidine = ADP + protein N-phospho-L-histidine.</text>
        <dbReference type="EC" id="2.7.13.3"/>
    </reaction>
</comment>
<dbReference type="PROSITE" id="PS50110">
    <property type="entry name" value="RESPONSE_REGULATORY"/>
    <property type="match status" value="1"/>
</dbReference>
<dbReference type="Pfam" id="PF00072">
    <property type="entry name" value="Response_reg"/>
    <property type="match status" value="1"/>
</dbReference>
<dbReference type="GO" id="GO:0000155">
    <property type="term" value="F:phosphorelay sensor kinase activity"/>
    <property type="evidence" value="ECO:0007669"/>
    <property type="project" value="InterPro"/>
</dbReference>
<dbReference type="SUPFAM" id="SSF55785">
    <property type="entry name" value="PYP-like sensor domain (PAS domain)"/>
    <property type="match status" value="1"/>
</dbReference>
<dbReference type="KEGG" id="pmaw:MACH26_35060"/>
<dbReference type="CDD" id="cd00082">
    <property type="entry name" value="HisKA"/>
    <property type="match status" value="1"/>
</dbReference>
<name>A0AA48KVY0_9ALTE</name>
<keyword evidence="11" id="KW-0812">Transmembrane</keyword>
<keyword evidence="5" id="KW-0418">Kinase</keyword>
<feature type="transmembrane region" description="Helical" evidence="11">
    <location>
        <begin position="204"/>
        <end position="227"/>
    </location>
</feature>
<feature type="transmembrane region" description="Helical" evidence="11">
    <location>
        <begin position="105"/>
        <end position="126"/>
    </location>
</feature>
<dbReference type="Pfam" id="PF00512">
    <property type="entry name" value="HisKA"/>
    <property type="match status" value="1"/>
</dbReference>
<evidence type="ECO:0000256" key="3">
    <source>
        <dbReference type="ARBA" id="ARBA00022553"/>
    </source>
</evidence>
<dbReference type="InterPro" id="IPR004358">
    <property type="entry name" value="Sig_transdc_His_kin-like_C"/>
</dbReference>
<dbReference type="AlphaFoldDB" id="A0AA48KVY0"/>
<dbReference type="PRINTS" id="PR00344">
    <property type="entry name" value="BCTRLSENSOR"/>
</dbReference>
<organism evidence="15 16">
    <name type="scientific">Planctobacterium marinum</name>
    <dbReference type="NCBI Taxonomy" id="1631968"/>
    <lineage>
        <taxon>Bacteria</taxon>
        <taxon>Pseudomonadati</taxon>
        <taxon>Pseudomonadota</taxon>
        <taxon>Gammaproteobacteria</taxon>
        <taxon>Alteromonadales</taxon>
        <taxon>Alteromonadaceae</taxon>
        <taxon>Planctobacterium</taxon>
    </lineage>
</organism>
<keyword evidence="16" id="KW-1185">Reference proteome</keyword>
<evidence type="ECO:0000256" key="7">
    <source>
        <dbReference type="ARBA" id="ARBA00023125"/>
    </source>
</evidence>
<feature type="modified residue" description="4-aspartylphosphate" evidence="9">
    <location>
        <position position="750"/>
    </location>
</feature>
<accession>A0AA48KVY0</accession>
<dbReference type="InterPro" id="IPR018062">
    <property type="entry name" value="HTH_AraC-typ_CS"/>
</dbReference>
<keyword evidence="4" id="KW-0808">Transferase</keyword>
<evidence type="ECO:0000256" key="5">
    <source>
        <dbReference type="ARBA" id="ARBA00022777"/>
    </source>
</evidence>
<dbReference type="SMART" id="SM00342">
    <property type="entry name" value="HTH_ARAC"/>
    <property type="match status" value="1"/>
</dbReference>
<feature type="coiled-coil region" evidence="10">
    <location>
        <begin position="806"/>
        <end position="833"/>
    </location>
</feature>
<dbReference type="InterPro" id="IPR011006">
    <property type="entry name" value="CheY-like_superfamily"/>
</dbReference>